<keyword evidence="3" id="KW-1133">Transmembrane helix</keyword>
<accession>A0ABR9XJS5</accession>
<evidence type="ECO:0000313" key="5">
    <source>
        <dbReference type="Proteomes" id="UP000632774"/>
    </source>
</evidence>
<keyword evidence="5" id="KW-1185">Reference proteome</keyword>
<keyword evidence="3" id="KW-0472">Membrane</keyword>
<comment type="caution">
    <text evidence="4">The sequence shown here is derived from an EMBL/GenBank/DDBJ whole genome shotgun (WGS) entry which is preliminary data.</text>
</comment>
<organism evidence="4 5">
    <name type="scientific">Mucilaginibacter boryungensis</name>
    <dbReference type="NCBI Taxonomy" id="768480"/>
    <lineage>
        <taxon>Bacteria</taxon>
        <taxon>Pseudomonadati</taxon>
        <taxon>Bacteroidota</taxon>
        <taxon>Sphingobacteriia</taxon>
        <taxon>Sphingobacteriales</taxon>
        <taxon>Sphingobacteriaceae</taxon>
        <taxon>Mucilaginibacter</taxon>
    </lineage>
</organism>
<feature type="region of interest" description="Disordered" evidence="2">
    <location>
        <begin position="248"/>
        <end position="275"/>
    </location>
</feature>
<sequence length="361" mass="38285">MANDTGQPDVPQLSSTEQTGAVAIVLGTFIFLLFIIFAWWPADPGLDRNASFVNRPFHVRPVSAPATTAGTAEADAAQKKLAVLTVEITKLGKPTDTVAKKTLEADLKLQKELQDNLTKLKEKAAAMKLVGVKPHCTIQLGNLLLILVAAFGFLGNMIHVSRSLTYYIGMKLFQRSWIAWYFIKPFMAAGLALIVYLATNSSVPAAGTPVNLFTIMLTAGLTGLFTDVALQKLKIVFDALVFGGPNPTGTPPGDGKGGGAGGNGGPNPNGDPAAKKVSVDMSKVVPVKIDPKAVNHVKIPGANLDPKTIVVTINDEVVAKPRVTAADISFDYQPTDAALTKFVLKVTDGTPNLKEEKTWGV</sequence>
<evidence type="ECO:0000256" key="2">
    <source>
        <dbReference type="SAM" id="MobiDB-lite"/>
    </source>
</evidence>
<feature type="coiled-coil region" evidence="1">
    <location>
        <begin position="103"/>
        <end position="130"/>
    </location>
</feature>
<keyword evidence="3" id="KW-0812">Transmembrane</keyword>
<feature type="transmembrane region" description="Helical" evidence="3">
    <location>
        <begin position="21"/>
        <end position="40"/>
    </location>
</feature>
<feature type="transmembrane region" description="Helical" evidence="3">
    <location>
        <begin position="137"/>
        <end position="158"/>
    </location>
</feature>
<feature type="transmembrane region" description="Helical" evidence="3">
    <location>
        <begin position="210"/>
        <end position="230"/>
    </location>
</feature>
<dbReference type="Proteomes" id="UP000632774">
    <property type="component" value="Unassembled WGS sequence"/>
</dbReference>
<gene>
    <name evidence="4" type="ORF">IRJ18_14770</name>
</gene>
<dbReference type="RefSeq" id="WP_194107090.1">
    <property type="nucleotide sequence ID" value="NZ_JADFFM010000002.1"/>
</dbReference>
<evidence type="ECO:0000313" key="4">
    <source>
        <dbReference type="EMBL" id="MBE9667634.1"/>
    </source>
</evidence>
<feature type="compositionally biased region" description="Gly residues" evidence="2">
    <location>
        <begin position="252"/>
        <end position="267"/>
    </location>
</feature>
<evidence type="ECO:0000256" key="3">
    <source>
        <dbReference type="SAM" id="Phobius"/>
    </source>
</evidence>
<name>A0ABR9XJS5_9SPHI</name>
<reference evidence="4 5" key="1">
    <citation type="submission" date="2020-10" db="EMBL/GenBank/DDBJ databases">
        <title>Mucilaginibacter mali sp. nov., isolated from rhizosphere soil of apple orchard.</title>
        <authorList>
            <person name="Lee J.-S."/>
            <person name="Kim H.S."/>
            <person name="Kim J.-S."/>
        </authorList>
    </citation>
    <scope>NUCLEOTIDE SEQUENCE [LARGE SCALE GENOMIC DNA]</scope>
    <source>
        <strain evidence="4 5">KCTC 23157</strain>
    </source>
</reference>
<feature type="transmembrane region" description="Helical" evidence="3">
    <location>
        <begin position="178"/>
        <end position="198"/>
    </location>
</feature>
<evidence type="ECO:0000256" key="1">
    <source>
        <dbReference type="SAM" id="Coils"/>
    </source>
</evidence>
<keyword evidence="1" id="KW-0175">Coiled coil</keyword>
<protein>
    <submittedName>
        <fullName evidence="4">Uncharacterized protein</fullName>
    </submittedName>
</protein>
<proteinExistence type="predicted"/>
<dbReference type="EMBL" id="JADFFM010000002">
    <property type="protein sequence ID" value="MBE9667634.1"/>
    <property type="molecule type" value="Genomic_DNA"/>
</dbReference>